<organism evidence="3">
    <name type="scientific">Enterobius vermicularis</name>
    <name type="common">Human pinworm</name>
    <dbReference type="NCBI Taxonomy" id="51028"/>
    <lineage>
        <taxon>Eukaryota</taxon>
        <taxon>Metazoa</taxon>
        <taxon>Ecdysozoa</taxon>
        <taxon>Nematoda</taxon>
        <taxon>Chromadorea</taxon>
        <taxon>Rhabditida</taxon>
        <taxon>Spirurina</taxon>
        <taxon>Oxyuridomorpha</taxon>
        <taxon>Oxyuroidea</taxon>
        <taxon>Oxyuridae</taxon>
        <taxon>Enterobius</taxon>
    </lineage>
</organism>
<gene>
    <name evidence="1" type="ORF">EVEC_LOCUS11648</name>
</gene>
<evidence type="ECO:0000313" key="3">
    <source>
        <dbReference type="WBParaSite" id="EVEC_0001244801-mRNA-1"/>
    </source>
</evidence>
<accession>A0A0N4VNA2</accession>
<sequence length="266" mass="29838">MIGNHGQPQMSNFHLLDQVNCSFYTAIVFQWLDAQRKASLLVPPYNIDQWQLLPRFSALYHKVVAMIVPPEQREDQIALIEQIVQEGSATDDASVEIDFAPLIHRARNVVKCRTPHPTMRVRVCALSDHDCSECPPVKEAFFRVTLVKLQVAGKLILTQREGTPATKCQDQNGATMTSDGRLIASQAAPDVHSHMLHESFGEASKTTPLRYELDTLCATFPEMGVTLNSMVDRRQLATRYAMQVDVAININNKVIIKHNQASHLQP</sequence>
<reference evidence="1 2" key="2">
    <citation type="submission" date="2018-10" db="EMBL/GenBank/DDBJ databases">
        <authorList>
            <consortium name="Pathogen Informatics"/>
        </authorList>
    </citation>
    <scope>NUCLEOTIDE SEQUENCE [LARGE SCALE GENOMIC DNA]</scope>
</reference>
<evidence type="ECO:0000313" key="2">
    <source>
        <dbReference type="Proteomes" id="UP000274131"/>
    </source>
</evidence>
<dbReference type="EMBL" id="UXUI01012449">
    <property type="protein sequence ID" value="VDD96897.1"/>
    <property type="molecule type" value="Genomic_DNA"/>
</dbReference>
<name>A0A0N4VNA2_ENTVE</name>
<proteinExistence type="predicted"/>
<dbReference type="AlphaFoldDB" id="A0A0N4VNA2"/>
<reference evidence="3" key="1">
    <citation type="submission" date="2017-02" db="UniProtKB">
        <authorList>
            <consortium name="WormBaseParasite"/>
        </authorList>
    </citation>
    <scope>IDENTIFICATION</scope>
</reference>
<dbReference type="Proteomes" id="UP000274131">
    <property type="component" value="Unassembled WGS sequence"/>
</dbReference>
<keyword evidence="2" id="KW-1185">Reference proteome</keyword>
<dbReference type="OrthoDB" id="5865157at2759"/>
<dbReference type="WBParaSite" id="EVEC_0001244801-mRNA-1">
    <property type="protein sequence ID" value="EVEC_0001244801-mRNA-1"/>
    <property type="gene ID" value="EVEC_0001244801"/>
</dbReference>
<protein>
    <submittedName>
        <fullName evidence="3">PINc domain-containing protein</fullName>
    </submittedName>
</protein>
<evidence type="ECO:0000313" key="1">
    <source>
        <dbReference type="EMBL" id="VDD96897.1"/>
    </source>
</evidence>